<protein>
    <recommendedName>
        <fullName evidence="5">Tetratricopeptide repeat protein</fullName>
    </recommendedName>
</protein>
<evidence type="ECO:0000256" key="2">
    <source>
        <dbReference type="SAM" id="SignalP"/>
    </source>
</evidence>
<name>A0A5C6WW64_9DELT</name>
<dbReference type="Proteomes" id="UP000321046">
    <property type="component" value="Unassembled WGS sequence"/>
</dbReference>
<evidence type="ECO:0000313" key="3">
    <source>
        <dbReference type="EMBL" id="TXD33611.1"/>
    </source>
</evidence>
<keyword evidence="2" id="KW-0732">Signal</keyword>
<dbReference type="RefSeq" id="WP_146975792.1">
    <property type="nucleotide sequence ID" value="NZ_VOSL01000060.1"/>
</dbReference>
<accession>A0A5C6WW64</accession>
<dbReference type="EMBL" id="VOSL01000060">
    <property type="protein sequence ID" value="TXD33611.1"/>
    <property type="molecule type" value="Genomic_DNA"/>
</dbReference>
<comment type="caution">
    <text evidence="3">The sequence shown here is derived from an EMBL/GenBank/DDBJ whole genome shotgun (WGS) entry which is preliminary data.</text>
</comment>
<sequence>MNLRSLSSRPSALAICALLAAASFGATTLATTSAAYAQDSADSQVSALLDQAMEDYDMLMIEEAEEALEQAVVLAARNNLRTPAVARAYVMLGIVRFAATRDETLTEEAFVAALETDPNSVLFPVYETPELSQIFERARQRARPPAPPVEESTPDPDEPRAEDSPLQHRPIPRANAGQAILFEANVSESVPVFRVFLNHRRFGEDEFTRSEMMPSSNTRFAFSLDASHVRTSQIDYYIEAVDRTGDPLASSGRESNPHRITVLGSGDVVEAPEERDIADITPPDDDLDLEPEDKQGRGFYATLLGGTDVGFLTSGTAPTAQIDREVTPGFVAAFAHTKLDLGWRLTERNSVGMYWRWQFSPPQDFDSLVEGSIDRDAPFWQHEEECFGLGLPGDCMLGIKYQRDISTGAPRFYSSVGLGIGRVRNWLRLKHSASLNDGVCDNREIFQDQQSGVPFCYIRDTVRTGWAHFGFGGGFYVPLSGNLDFVTDTYVMVLFPDTSINVDVNLGFRFRI</sequence>
<feature type="region of interest" description="Disordered" evidence="1">
    <location>
        <begin position="137"/>
        <end position="170"/>
    </location>
</feature>
<evidence type="ECO:0000256" key="1">
    <source>
        <dbReference type="SAM" id="MobiDB-lite"/>
    </source>
</evidence>
<dbReference type="AlphaFoldDB" id="A0A5C6WW64"/>
<gene>
    <name evidence="3" type="ORF">FRC96_15630</name>
</gene>
<organism evidence="3 4">
    <name type="scientific">Lujinxingia vulgaris</name>
    <dbReference type="NCBI Taxonomy" id="2600176"/>
    <lineage>
        <taxon>Bacteria</taxon>
        <taxon>Deltaproteobacteria</taxon>
        <taxon>Bradymonadales</taxon>
        <taxon>Lujinxingiaceae</taxon>
        <taxon>Lujinxingia</taxon>
    </lineage>
</organism>
<evidence type="ECO:0008006" key="5">
    <source>
        <dbReference type="Google" id="ProtNLM"/>
    </source>
</evidence>
<reference evidence="3 4" key="1">
    <citation type="submission" date="2019-08" db="EMBL/GenBank/DDBJ databases">
        <title>Bradymonadales sp. TMQ2.</title>
        <authorList>
            <person name="Liang Q."/>
        </authorList>
    </citation>
    <scope>NUCLEOTIDE SEQUENCE [LARGE SCALE GENOMIC DNA]</scope>
    <source>
        <strain evidence="3 4">TMQ2</strain>
    </source>
</reference>
<feature type="chain" id="PRO_5023124941" description="Tetratricopeptide repeat protein" evidence="2">
    <location>
        <begin position="38"/>
        <end position="512"/>
    </location>
</feature>
<proteinExistence type="predicted"/>
<evidence type="ECO:0000313" key="4">
    <source>
        <dbReference type="Proteomes" id="UP000321046"/>
    </source>
</evidence>
<feature type="signal peptide" evidence="2">
    <location>
        <begin position="1"/>
        <end position="37"/>
    </location>
</feature>
<dbReference type="OrthoDB" id="5525811at2"/>
<feature type="compositionally biased region" description="Basic and acidic residues" evidence="1">
    <location>
        <begin position="157"/>
        <end position="166"/>
    </location>
</feature>